<protein>
    <submittedName>
        <fullName evidence="1">Uncharacterized protein</fullName>
    </submittedName>
</protein>
<comment type="caution">
    <text evidence="1">The sequence shown here is derived from an EMBL/GenBank/DDBJ whole genome shotgun (WGS) entry which is preliminary data.</text>
</comment>
<keyword evidence="2" id="KW-1185">Reference proteome</keyword>
<dbReference type="InParanoid" id="G4U1Z1"/>
<accession>G4U1Z1</accession>
<gene>
    <name evidence="1" type="ORF">PIIN_11561</name>
</gene>
<dbReference type="EMBL" id="CAFZ01001752">
    <property type="protein sequence ID" value="CCA77584.1"/>
    <property type="molecule type" value="Genomic_DNA"/>
</dbReference>
<evidence type="ECO:0000313" key="1">
    <source>
        <dbReference type="EMBL" id="CCA77584.1"/>
    </source>
</evidence>
<dbReference type="HOGENOM" id="CLU_2097757_0_0_1"/>
<dbReference type="AlphaFoldDB" id="G4U1Z1"/>
<reference evidence="1 2" key="1">
    <citation type="journal article" date="2011" name="PLoS Pathog.">
        <title>Endophytic Life Strategies Decoded by Genome and Transcriptome Analyses of the Mutualistic Root Symbiont Piriformospora indica.</title>
        <authorList>
            <person name="Zuccaro A."/>
            <person name="Lahrmann U."/>
            <person name="Guldener U."/>
            <person name="Langen G."/>
            <person name="Pfiffi S."/>
            <person name="Biedenkopf D."/>
            <person name="Wong P."/>
            <person name="Samans B."/>
            <person name="Grimm C."/>
            <person name="Basiewicz M."/>
            <person name="Murat C."/>
            <person name="Martin F."/>
            <person name="Kogel K.H."/>
        </authorList>
    </citation>
    <scope>NUCLEOTIDE SEQUENCE [LARGE SCALE GENOMIC DNA]</scope>
    <source>
        <strain evidence="1 2">DSM 11827</strain>
    </source>
</reference>
<dbReference type="Proteomes" id="UP000007148">
    <property type="component" value="Unassembled WGS sequence"/>
</dbReference>
<sequence length="116" mass="12887">MLSPQYLEPQSQNLSLYLLRLLQLSTCVVLRGSLLAKRVPLVASSPPPPIGHTHAVWLRGFPFPRSCQGDPFRKFRPTSQVFLAAFFPPSPIDQACIVSEREFGSAIANLHLFGLE</sequence>
<organism evidence="1 2">
    <name type="scientific">Serendipita indica (strain DSM 11827)</name>
    <name type="common">Root endophyte fungus</name>
    <name type="synonym">Piriformospora indica</name>
    <dbReference type="NCBI Taxonomy" id="1109443"/>
    <lineage>
        <taxon>Eukaryota</taxon>
        <taxon>Fungi</taxon>
        <taxon>Dikarya</taxon>
        <taxon>Basidiomycota</taxon>
        <taxon>Agaricomycotina</taxon>
        <taxon>Agaricomycetes</taxon>
        <taxon>Sebacinales</taxon>
        <taxon>Serendipitaceae</taxon>
        <taxon>Serendipita</taxon>
    </lineage>
</organism>
<evidence type="ECO:0000313" key="2">
    <source>
        <dbReference type="Proteomes" id="UP000007148"/>
    </source>
</evidence>
<name>G4U1Z1_SERID</name>
<proteinExistence type="predicted"/>